<dbReference type="AlphaFoldDB" id="A0A7C9HBF9"/>
<dbReference type="InterPro" id="IPR029044">
    <property type="entry name" value="Nucleotide-diphossugar_trans"/>
</dbReference>
<dbReference type="Proteomes" id="UP000483078">
    <property type="component" value="Unassembled WGS sequence"/>
</dbReference>
<protein>
    <submittedName>
        <fullName evidence="4">Glycosyltransferase family 2 protein</fullName>
    </submittedName>
</protein>
<proteinExistence type="predicted"/>
<evidence type="ECO:0000313" key="5">
    <source>
        <dbReference type="Proteomes" id="UP000483078"/>
    </source>
</evidence>
<keyword evidence="4" id="KW-0808">Transferase</keyword>
<dbReference type="GO" id="GO:0016757">
    <property type="term" value="F:glycosyltransferase activity"/>
    <property type="evidence" value="ECO:0007669"/>
    <property type="project" value="TreeGrafter"/>
</dbReference>
<keyword evidence="3" id="KW-1133">Transmembrane helix</keyword>
<dbReference type="SUPFAM" id="SSF53448">
    <property type="entry name" value="Nucleotide-diphospho-sugar transferases"/>
    <property type="match status" value="1"/>
</dbReference>
<comment type="subcellular location">
    <subcellularLocation>
        <location evidence="1">Membrane</location>
        <topology evidence="1">Single-pass membrane protein</topology>
    </subcellularLocation>
</comment>
<dbReference type="GO" id="GO:0016020">
    <property type="term" value="C:membrane"/>
    <property type="evidence" value="ECO:0007669"/>
    <property type="project" value="UniProtKB-SubCell"/>
</dbReference>
<sequence>MPGLARIFFTPDTDSDMVLPEGLGSVVGRGSIGGCIVVDIEHSATDTDDVSLPLPVRDCSAAMAPTVSEPELFASLNCGVAQRNGESVETLRDWLCWHQRVHGLQAALIIERGHPDAVDGLCDALRDALDAAGASGLTVVIVTSPIPLGQAGTGPEAHPMNAPDAPGKDRMAQPDCDRWSAPLAALSIYELLRHRFLSHARAVMNIDVHDLLPPLKNAAESMAEQSIFDRAVAAPEGTLALSGERIYPWGIRKGRAPVFGDHICRRFDRDSGHGRWCLAPARTPAGVVWRMVRVVGARAQAPVIGFWRCMALRHGAGGKDAGKVSRIVPKSSLVEDQGLLHLAGDLGAKPLRMPKAALRPDSHTTDRVAIVTTMKNEGPFILEWLAYHRAIGVDDFLIYTNDCDDGTDALLDVLQAKGLVQHRDNPFRQLELKPQHAALAAAEDEPMIRRAGWLICMDVDEFVNIHAGEGHLRDLFAAVPDANMISLTWRLFGNGDVETFENKFITEQFTRCAPQMVRKPHQAWGFKTLFRNLGIFKKLGVHRPKGLKPQLKDQIAWVNGAGRRMPETEYRNAWRSTIDTVGYDLVTLNHYALRSAESFLVKRDRGRVNHVDRDQGLAYWFRMNNNAEEDRSIQRMLPSLREEYERLLSDPDIAAAHAQCVTRHRARIDELKAAPKYAAFYQDLIGDRLRALSRLHRHFGAAVFLAGPDVIPDDVWQQELPEDFFFTVQKGETSH</sequence>
<dbReference type="Pfam" id="PF13704">
    <property type="entry name" value="Glyco_tranf_2_4"/>
    <property type="match status" value="1"/>
</dbReference>
<evidence type="ECO:0000256" key="3">
    <source>
        <dbReference type="ARBA" id="ARBA00022989"/>
    </source>
</evidence>
<keyword evidence="2" id="KW-0812">Transmembrane</keyword>
<gene>
    <name evidence="4" type="ORF">FH759_11020</name>
</gene>
<evidence type="ECO:0000256" key="2">
    <source>
        <dbReference type="ARBA" id="ARBA00022692"/>
    </source>
</evidence>
<comment type="caution">
    <text evidence="4">The sequence shown here is derived from an EMBL/GenBank/DDBJ whole genome shotgun (WGS) entry which is preliminary data.</text>
</comment>
<organism evidence="4 5">
    <name type="scientific">Sediminimonas qiaohouensis</name>
    <dbReference type="NCBI Taxonomy" id="552061"/>
    <lineage>
        <taxon>Bacteria</taxon>
        <taxon>Pseudomonadati</taxon>
        <taxon>Pseudomonadota</taxon>
        <taxon>Alphaproteobacteria</taxon>
        <taxon>Rhodobacterales</taxon>
        <taxon>Roseobacteraceae</taxon>
        <taxon>Sediminimonas</taxon>
    </lineage>
</organism>
<dbReference type="GO" id="GO:0005737">
    <property type="term" value="C:cytoplasm"/>
    <property type="evidence" value="ECO:0007669"/>
    <property type="project" value="TreeGrafter"/>
</dbReference>
<dbReference type="PANTHER" id="PTHR21461:SF69">
    <property type="entry name" value="GLYCOSYLTRANSFERASE FAMILY 92 PROTEIN"/>
    <property type="match status" value="1"/>
</dbReference>
<dbReference type="EMBL" id="VENJ01000017">
    <property type="protein sequence ID" value="MTJ05206.1"/>
    <property type="molecule type" value="Genomic_DNA"/>
</dbReference>
<dbReference type="PANTHER" id="PTHR21461">
    <property type="entry name" value="GLYCOSYLTRANSFERASE FAMILY 92 PROTEIN"/>
    <property type="match status" value="1"/>
</dbReference>
<evidence type="ECO:0000313" key="4">
    <source>
        <dbReference type="EMBL" id="MTJ05206.1"/>
    </source>
</evidence>
<accession>A0A7C9HBF9</accession>
<evidence type="ECO:0000256" key="1">
    <source>
        <dbReference type="ARBA" id="ARBA00004167"/>
    </source>
</evidence>
<name>A0A7C9HBF9_9RHOB</name>
<reference evidence="4 5" key="1">
    <citation type="submission" date="2019-06" db="EMBL/GenBank/DDBJ databases">
        <title>Enrichment of Autotrophic Halophilic Microorganisms from Red Sea Brine Pool Using Microbial Electrosynthesis System.</title>
        <authorList>
            <person name="Alqahtani M.F."/>
            <person name="Bajracharya S."/>
            <person name="Katuri K.P."/>
            <person name="Ali M."/>
            <person name="Saikaly P.E."/>
        </authorList>
    </citation>
    <scope>NUCLEOTIDE SEQUENCE [LARGE SCALE GENOMIC DNA]</scope>
    <source>
        <strain evidence="4">MES6</strain>
    </source>
</reference>
<keyword evidence="3" id="KW-0472">Membrane</keyword>